<feature type="domain" description="Nucleoside phosphorylase" evidence="9">
    <location>
        <begin position="91"/>
        <end position="269"/>
    </location>
</feature>
<comment type="caution">
    <text evidence="10">The sequence shown here is derived from an EMBL/GenBank/DDBJ whole genome shotgun (WGS) entry which is preliminary data.</text>
</comment>
<organism evidence="10 11">
    <name type="scientific">Serinibacter arcticus</name>
    <dbReference type="NCBI Taxonomy" id="1655435"/>
    <lineage>
        <taxon>Bacteria</taxon>
        <taxon>Bacillati</taxon>
        <taxon>Actinomycetota</taxon>
        <taxon>Actinomycetes</taxon>
        <taxon>Micrococcales</taxon>
        <taxon>Beutenbergiaceae</taxon>
        <taxon>Serinibacter</taxon>
    </lineage>
</organism>
<evidence type="ECO:0000256" key="8">
    <source>
        <dbReference type="ARBA" id="ARBA00048556"/>
    </source>
</evidence>
<dbReference type="InterPro" id="IPR000845">
    <property type="entry name" value="Nucleoside_phosphorylase_d"/>
</dbReference>
<dbReference type="PANTHER" id="PTHR11904:SF9">
    <property type="entry name" value="PURINE NUCLEOSIDE PHOSPHORYLASE-RELATED"/>
    <property type="match status" value="1"/>
</dbReference>
<evidence type="ECO:0000313" key="11">
    <source>
        <dbReference type="Proteomes" id="UP000245166"/>
    </source>
</evidence>
<comment type="function">
    <text evidence="1">The purine nucleoside phosphorylases catalyze the phosphorolytic breakdown of the N-glycosidic bond in the beta-(deoxy)ribonucleoside molecules, with the formation of the corresponding free purine bases and pentose-1-phosphate. Cleaves guanosine, inosine, 2'-deoxyguanosine and 2'-deoxyinosine.</text>
</comment>
<accession>A0A2U1ZR06</accession>
<protein>
    <recommendedName>
        <fullName evidence="4">purine-nucleoside phosphorylase</fullName>
        <ecNumber evidence="4">2.4.2.1</ecNumber>
    </recommendedName>
    <alternativeName>
        <fullName evidence="7">Inosine-guanosine phosphorylase</fullName>
    </alternativeName>
</protein>
<dbReference type="GO" id="GO:0009116">
    <property type="term" value="P:nucleoside metabolic process"/>
    <property type="evidence" value="ECO:0007669"/>
    <property type="project" value="InterPro"/>
</dbReference>
<dbReference type="Gene3D" id="3.40.50.1580">
    <property type="entry name" value="Nucleoside phosphorylase domain"/>
    <property type="match status" value="1"/>
</dbReference>
<evidence type="ECO:0000313" key="10">
    <source>
        <dbReference type="EMBL" id="PWD49434.1"/>
    </source>
</evidence>
<evidence type="ECO:0000259" key="9">
    <source>
        <dbReference type="Pfam" id="PF01048"/>
    </source>
</evidence>
<dbReference type="GO" id="GO:0005737">
    <property type="term" value="C:cytoplasm"/>
    <property type="evidence" value="ECO:0007669"/>
    <property type="project" value="TreeGrafter"/>
</dbReference>
<evidence type="ECO:0000256" key="7">
    <source>
        <dbReference type="ARBA" id="ARBA00031036"/>
    </source>
</evidence>
<dbReference type="PANTHER" id="PTHR11904">
    <property type="entry name" value="METHYLTHIOADENOSINE/PURINE NUCLEOSIDE PHOSPHORYLASE"/>
    <property type="match status" value="1"/>
</dbReference>
<dbReference type="AlphaFoldDB" id="A0A2U1ZR06"/>
<comment type="similarity">
    <text evidence="3">Belongs to the PNP/MTAP phosphorylase family.</text>
</comment>
<evidence type="ECO:0000256" key="3">
    <source>
        <dbReference type="ARBA" id="ARBA00006751"/>
    </source>
</evidence>
<evidence type="ECO:0000256" key="6">
    <source>
        <dbReference type="ARBA" id="ARBA00022679"/>
    </source>
</evidence>
<reference evidence="10 11" key="1">
    <citation type="submission" date="2018-03" db="EMBL/GenBank/DDBJ databases">
        <title>Genome assembly of novel Miniimonas species PCH200.</title>
        <authorList>
            <person name="Thakur V."/>
            <person name="Kumar V."/>
            <person name="Singh D."/>
        </authorList>
    </citation>
    <scope>NUCLEOTIDE SEQUENCE [LARGE SCALE GENOMIC DNA]</scope>
    <source>
        <strain evidence="10 11">PCH200</strain>
    </source>
</reference>
<keyword evidence="5" id="KW-0328">Glycosyltransferase</keyword>
<keyword evidence="6" id="KW-0808">Transferase</keyword>
<proteinExistence type="inferred from homology"/>
<gene>
    <name evidence="10" type="ORF">C8046_00565</name>
</gene>
<dbReference type="InterPro" id="IPR035994">
    <property type="entry name" value="Nucleoside_phosphorylase_sf"/>
</dbReference>
<keyword evidence="11" id="KW-1185">Reference proteome</keyword>
<dbReference type="OrthoDB" id="1523230at2"/>
<dbReference type="RefSeq" id="WP_109227817.1">
    <property type="nucleotide sequence ID" value="NZ_PYHR01000002.1"/>
</dbReference>
<evidence type="ECO:0000256" key="4">
    <source>
        <dbReference type="ARBA" id="ARBA00011886"/>
    </source>
</evidence>
<comment type="catalytic activity">
    <reaction evidence="8">
        <text>a purine 2'-deoxy-D-ribonucleoside + phosphate = a purine nucleobase + 2-deoxy-alpha-D-ribose 1-phosphate</text>
        <dbReference type="Rhea" id="RHEA:36431"/>
        <dbReference type="ChEBI" id="CHEBI:26386"/>
        <dbReference type="ChEBI" id="CHEBI:43474"/>
        <dbReference type="ChEBI" id="CHEBI:57259"/>
        <dbReference type="ChEBI" id="CHEBI:142361"/>
        <dbReference type="EC" id="2.4.2.1"/>
    </reaction>
</comment>
<comment type="pathway">
    <text evidence="2">Purine metabolism; purine nucleoside salvage.</text>
</comment>
<evidence type="ECO:0000256" key="5">
    <source>
        <dbReference type="ARBA" id="ARBA00022676"/>
    </source>
</evidence>
<dbReference type="Pfam" id="PF01048">
    <property type="entry name" value="PNP_UDP_1"/>
    <property type="match status" value="1"/>
</dbReference>
<name>A0A2U1ZR06_9MICO</name>
<dbReference type="GO" id="GO:0004731">
    <property type="term" value="F:purine-nucleoside phosphorylase activity"/>
    <property type="evidence" value="ECO:0007669"/>
    <property type="project" value="UniProtKB-EC"/>
</dbReference>
<dbReference type="InterPro" id="IPR011268">
    <property type="entry name" value="Purine_phosphorylase"/>
</dbReference>
<dbReference type="SUPFAM" id="SSF53167">
    <property type="entry name" value="Purine and uridine phosphorylases"/>
    <property type="match status" value="1"/>
</dbReference>
<dbReference type="EMBL" id="PYHR01000002">
    <property type="protein sequence ID" value="PWD49434.1"/>
    <property type="molecule type" value="Genomic_DNA"/>
</dbReference>
<dbReference type="EC" id="2.4.2.1" evidence="4"/>
<evidence type="ECO:0000256" key="2">
    <source>
        <dbReference type="ARBA" id="ARBA00005058"/>
    </source>
</evidence>
<dbReference type="UniPathway" id="UPA00606"/>
<sequence length="273" mass="28059">MSPEDFRAHLLDADDAAAAAHLAAVTGHERHDALVVLGSGLTDVADTLGTATATLRLSELPGVLAPTADGHLDELRSCVLPDSPDGSPGTRVLVALGRTHLYEGVDRRRVTALVRIAAAAGARRTVLTNANGCLRPWKLGDVVAITDHLNLTGSSPFDGGVFLDPRTVWDRTLAAATTAVCPRSGTYAALRGPEYQTDAESRLLAASGADVVGMSTVHEALTAAALGLRAAGLSVVSDLSFDAATTDPQAVLDAAARSRETLATAVRGALTAD</sequence>
<evidence type="ECO:0000256" key="1">
    <source>
        <dbReference type="ARBA" id="ARBA00002678"/>
    </source>
</evidence>
<dbReference type="Proteomes" id="UP000245166">
    <property type="component" value="Unassembled WGS sequence"/>
</dbReference>